<gene>
    <name evidence="3" type="ORF">RCL2_001841000</name>
</gene>
<dbReference type="InterPro" id="IPR012337">
    <property type="entry name" value="RNaseH-like_sf"/>
</dbReference>
<dbReference type="InterPro" id="IPR008906">
    <property type="entry name" value="HATC_C_dom"/>
</dbReference>
<feature type="domain" description="HAT C-terminal dimerisation" evidence="1">
    <location>
        <begin position="542"/>
        <end position="590"/>
    </location>
</feature>
<evidence type="ECO:0000259" key="2">
    <source>
        <dbReference type="Pfam" id="PF25431"/>
    </source>
</evidence>
<dbReference type="PANTHER" id="PTHR46880">
    <property type="entry name" value="RAS-ASSOCIATING DOMAIN-CONTAINING PROTEIN"/>
    <property type="match status" value="1"/>
</dbReference>
<accession>A0A8H3QTH6</accession>
<dbReference type="PANTHER" id="PTHR46880:SF5">
    <property type="entry name" value="DUF4371 DOMAIN-CONTAINING PROTEIN"/>
    <property type="match status" value="1"/>
</dbReference>
<dbReference type="InterPro" id="IPR057456">
    <property type="entry name" value="Znf_C17orf113"/>
</dbReference>
<dbReference type="Pfam" id="PF05699">
    <property type="entry name" value="Dimer_Tnp_hAT"/>
    <property type="match status" value="1"/>
</dbReference>
<evidence type="ECO:0000313" key="4">
    <source>
        <dbReference type="Proteomes" id="UP000615446"/>
    </source>
</evidence>
<dbReference type="SUPFAM" id="SSF53098">
    <property type="entry name" value="Ribonuclease H-like"/>
    <property type="match status" value="1"/>
</dbReference>
<dbReference type="OrthoDB" id="2431784at2759"/>
<dbReference type="GO" id="GO:0046983">
    <property type="term" value="F:protein dimerization activity"/>
    <property type="evidence" value="ECO:0007669"/>
    <property type="project" value="InterPro"/>
</dbReference>
<dbReference type="EMBL" id="BLAL01000206">
    <property type="protein sequence ID" value="GES91608.1"/>
    <property type="molecule type" value="Genomic_DNA"/>
</dbReference>
<sequence length="620" mass="71564">MSVEQYFKKKISNKDMDEIDDNEFNKKTRLLIKKKTEGFQEECHKKLNRFGKEGSKNFKTSALSEHASTKDHTDATNLEISRAEFIRVSNNSIDKAQNHIGSLMKIIFWLAENDISLNKLSEVVKLCRILGCPQLISASSTINYENNVSGREILSAISISIEETIWNELNEAIAFGIMVDESTDISSEPHLIIYVKYCLHGKIKVRFLKLLQLKSKDSKTIFEAIIDLFDKKGLTNKLMSFASDGASVMLGRSTGVASRIKERNECLFITHCIAHRLALACNSAEKKVDFCKHAEHIIKSVYNFFSNSSKRVDILRKYQEILGHPILKIKQIYEVRWLSCFVSLYTAICNWKLLAFLHFLWDILGYLSALSKVFQQKKIQISDIDPVIELTLNKIRQEFLEFDNEGRLLLGENLNRFLSNVPLGEDCNIGAHQLTWDENYEAELVVDIQSFASAVVSEIQERFPDRPLLNSMKILDHANWPNCKEELAKYGEQELNILSEFYKKEVNNICGEWFGYKAIVYSNFKNIKIEVLLPRLFEFYYDAFPNIIKLLGIIYSIPFSSVDCERGFSKQNLIKTDLRNSLNNETLHFWMMVGLEEKDLSEFDFTRALQIWNGACKRRI</sequence>
<protein>
    <submittedName>
        <fullName evidence="3">Zinc finger protein 862-like</fullName>
    </submittedName>
</protein>
<reference evidence="3" key="1">
    <citation type="submission" date="2019-10" db="EMBL/GenBank/DDBJ databases">
        <title>Conservation and host-specific expression of non-tandemly repeated heterogenous ribosome RNA gene in arbuscular mycorrhizal fungi.</title>
        <authorList>
            <person name="Maeda T."/>
            <person name="Kobayashi Y."/>
            <person name="Nakagawa T."/>
            <person name="Ezawa T."/>
            <person name="Yamaguchi K."/>
            <person name="Bino T."/>
            <person name="Nishimoto Y."/>
            <person name="Shigenobu S."/>
            <person name="Kawaguchi M."/>
        </authorList>
    </citation>
    <scope>NUCLEOTIDE SEQUENCE</scope>
    <source>
        <strain evidence="3">HR1</strain>
    </source>
</reference>
<dbReference type="AlphaFoldDB" id="A0A8H3QTH6"/>
<feature type="domain" description="C17orf113 probable zinc finger" evidence="2">
    <location>
        <begin position="44"/>
        <end position="82"/>
    </location>
</feature>
<evidence type="ECO:0000259" key="1">
    <source>
        <dbReference type="Pfam" id="PF05699"/>
    </source>
</evidence>
<organism evidence="3 4">
    <name type="scientific">Rhizophagus clarus</name>
    <dbReference type="NCBI Taxonomy" id="94130"/>
    <lineage>
        <taxon>Eukaryota</taxon>
        <taxon>Fungi</taxon>
        <taxon>Fungi incertae sedis</taxon>
        <taxon>Mucoromycota</taxon>
        <taxon>Glomeromycotina</taxon>
        <taxon>Glomeromycetes</taxon>
        <taxon>Glomerales</taxon>
        <taxon>Glomeraceae</taxon>
        <taxon>Rhizophagus</taxon>
    </lineage>
</organism>
<dbReference type="Pfam" id="PF25431">
    <property type="entry name" value="zf-C17orf113"/>
    <property type="match status" value="1"/>
</dbReference>
<proteinExistence type="predicted"/>
<name>A0A8H3QTH6_9GLOM</name>
<comment type="caution">
    <text evidence="3">The sequence shown here is derived from an EMBL/GenBank/DDBJ whole genome shotgun (WGS) entry which is preliminary data.</text>
</comment>
<evidence type="ECO:0000313" key="3">
    <source>
        <dbReference type="EMBL" id="GES91608.1"/>
    </source>
</evidence>
<dbReference type="Proteomes" id="UP000615446">
    <property type="component" value="Unassembled WGS sequence"/>
</dbReference>